<dbReference type="GO" id="GO:0006811">
    <property type="term" value="P:monoatomic ion transport"/>
    <property type="evidence" value="ECO:0007669"/>
    <property type="project" value="InterPro"/>
</dbReference>
<sequence>MERQTQTELILPMWRQFLYCLAGDDAFRRRRQREAASNYRKCGDRMSRRHINSVSHIDRVARIVFPASFGLLNLCYWVVYVTYQEEFKWQDPPIGSITPISH</sequence>
<dbReference type="SUPFAM" id="SSF90112">
    <property type="entry name" value="Neurotransmitter-gated ion-channel transmembrane pore"/>
    <property type="match status" value="1"/>
</dbReference>
<organism evidence="2 3">
    <name type="scientific">Cardiocondyla obscurior</name>
    <dbReference type="NCBI Taxonomy" id="286306"/>
    <lineage>
        <taxon>Eukaryota</taxon>
        <taxon>Metazoa</taxon>
        <taxon>Ecdysozoa</taxon>
        <taxon>Arthropoda</taxon>
        <taxon>Hexapoda</taxon>
        <taxon>Insecta</taxon>
        <taxon>Pterygota</taxon>
        <taxon>Neoptera</taxon>
        <taxon>Endopterygota</taxon>
        <taxon>Hymenoptera</taxon>
        <taxon>Apocrita</taxon>
        <taxon>Aculeata</taxon>
        <taxon>Formicoidea</taxon>
        <taxon>Formicidae</taxon>
        <taxon>Myrmicinae</taxon>
        <taxon>Cardiocondyla</taxon>
    </lineage>
</organism>
<keyword evidence="1" id="KW-0472">Membrane</keyword>
<gene>
    <name evidence="2" type="ORF">PUN28_015454</name>
</gene>
<keyword evidence="3" id="KW-1185">Reference proteome</keyword>
<name>A0AAW2ET67_9HYME</name>
<feature type="transmembrane region" description="Helical" evidence="1">
    <location>
        <begin position="63"/>
        <end position="83"/>
    </location>
</feature>
<reference evidence="2 3" key="1">
    <citation type="submission" date="2023-03" db="EMBL/GenBank/DDBJ databases">
        <title>High recombination rates correlate with genetic variation in Cardiocondyla obscurior ants.</title>
        <authorList>
            <person name="Errbii M."/>
        </authorList>
    </citation>
    <scope>NUCLEOTIDE SEQUENCE [LARGE SCALE GENOMIC DNA]</scope>
    <source>
        <strain evidence="2">Alpha-2009</strain>
        <tissue evidence="2">Whole body</tissue>
    </source>
</reference>
<comment type="caution">
    <text evidence="2">The sequence shown here is derived from an EMBL/GenBank/DDBJ whole genome shotgun (WGS) entry which is preliminary data.</text>
</comment>
<evidence type="ECO:0000313" key="3">
    <source>
        <dbReference type="Proteomes" id="UP001430953"/>
    </source>
</evidence>
<keyword evidence="1" id="KW-0812">Transmembrane</keyword>
<dbReference type="Gene3D" id="1.20.58.390">
    <property type="entry name" value="Neurotransmitter-gated ion-channel transmembrane domain"/>
    <property type="match status" value="1"/>
</dbReference>
<proteinExistence type="predicted"/>
<accession>A0AAW2ET67</accession>
<evidence type="ECO:0000313" key="2">
    <source>
        <dbReference type="EMBL" id="KAL0106944.1"/>
    </source>
</evidence>
<dbReference type="InterPro" id="IPR036719">
    <property type="entry name" value="Neuro-gated_channel_TM_sf"/>
</dbReference>
<protein>
    <submittedName>
        <fullName evidence="2">Uncharacterized protein</fullName>
    </submittedName>
</protein>
<dbReference type="InterPro" id="IPR038050">
    <property type="entry name" value="Neuro_actylchol_rec"/>
</dbReference>
<dbReference type="AlphaFoldDB" id="A0AAW2ET67"/>
<keyword evidence="1" id="KW-1133">Transmembrane helix</keyword>
<dbReference type="Proteomes" id="UP001430953">
    <property type="component" value="Unassembled WGS sequence"/>
</dbReference>
<evidence type="ECO:0000256" key="1">
    <source>
        <dbReference type="SAM" id="Phobius"/>
    </source>
</evidence>
<dbReference type="EMBL" id="JADYXP020000017">
    <property type="protein sequence ID" value="KAL0106944.1"/>
    <property type="molecule type" value="Genomic_DNA"/>
</dbReference>
<dbReference type="GO" id="GO:0016020">
    <property type="term" value="C:membrane"/>
    <property type="evidence" value="ECO:0007669"/>
    <property type="project" value="InterPro"/>
</dbReference>